<sequence length="147" mass="14815">MTPVAATCIAIMDGDAGATPWWSIAGRSSSADRQRCARTWPAARSPSVAAGPGLRRTAVPTVAPSAAHAAIISTRESESGRTPSAIPCAATAVHADSAPTAHPRIRCTVCRAEVTAASYRVVACGGSAVPVVIRRRAGSARGVVSAG</sequence>
<reference evidence="1 2" key="1">
    <citation type="submission" date="2013-02" db="EMBL/GenBank/DDBJ databases">
        <title>Whole genome shotgun sequence of Gordonia paraffinivorans NBRC 108238.</title>
        <authorList>
            <person name="Isaki-Nakamura S."/>
            <person name="Hosoyama A."/>
            <person name="Tsuchikane K."/>
            <person name="Ando Y."/>
            <person name="Baba S."/>
            <person name="Ohji S."/>
            <person name="Hamada M."/>
            <person name="Tamura T."/>
            <person name="Yamazoe A."/>
            <person name="Yamazaki S."/>
            <person name="Fujita N."/>
        </authorList>
    </citation>
    <scope>NUCLEOTIDE SEQUENCE [LARGE SCALE GENOMIC DNA]</scope>
    <source>
        <strain evidence="1 2">NBRC 108238</strain>
    </source>
</reference>
<proteinExistence type="predicted"/>
<dbReference type="EMBL" id="BAOQ01000045">
    <property type="protein sequence ID" value="GAC85897.1"/>
    <property type="molecule type" value="Genomic_DNA"/>
</dbReference>
<keyword evidence="2" id="KW-1185">Reference proteome</keyword>
<evidence type="ECO:0000313" key="1">
    <source>
        <dbReference type="EMBL" id="GAC85897.1"/>
    </source>
</evidence>
<gene>
    <name evidence="1" type="ORF">GP2_045_00120</name>
</gene>
<comment type="caution">
    <text evidence="1">The sequence shown here is derived from an EMBL/GenBank/DDBJ whole genome shotgun (WGS) entry which is preliminary data.</text>
</comment>
<protein>
    <submittedName>
        <fullName evidence="1">Uncharacterized protein</fullName>
    </submittedName>
</protein>
<accession>A0ABQ0IQQ6</accession>
<organism evidence="1 2">
    <name type="scientific">Gordonia paraffinivorans NBRC 108238</name>
    <dbReference type="NCBI Taxonomy" id="1223543"/>
    <lineage>
        <taxon>Bacteria</taxon>
        <taxon>Bacillati</taxon>
        <taxon>Actinomycetota</taxon>
        <taxon>Actinomycetes</taxon>
        <taxon>Mycobacteriales</taxon>
        <taxon>Gordoniaceae</taxon>
        <taxon>Gordonia</taxon>
    </lineage>
</organism>
<dbReference type="Proteomes" id="UP000035021">
    <property type="component" value="Unassembled WGS sequence"/>
</dbReference>
<evidence type="ECO:0000313" key="2">
    <source>
        <dbReference type="Proteomes" id="UP000035021"/>
    </source>
</evidence>
<name>A0ABQ0IQQ6_9ACTN</name>